<evidence type="ECO:0000256" key="2">
    <source>
        <dbReference type="ARBA" id="ARBA00022692"/>
    </source>
</evidence>
<dbReference type="OMA" id="TGRCVEQ"/>
<evidence type="ECO:0000256" key="1">
    <source>
        <dbReference type="ARBA" id="ARBA00004141"/>
    </source>
</evidence>
<keyword evidence="4" id="KW-0472">Membrane</keyword>
<protein>
    <submittedName>
        <fullName evidence="6">Uncharacterized protein</fullName>
    </submittedName>
</protein>
<dbReference type="eggNOG" id="KOG4619">
    <property type="taxonomic scope" value="Eukaryota"/>
</dbReference>
<keyword evidence="2" id="KW-0812">Transmembrane</keyword>
<accession>D8RT42</accession>
<dbReference type="STRING" id="88036.D8RT42"/>
<evidence type="ECO:0000313" key="5">
    <source>
        <dbReference type="EMBL" id="EFJ13171.1"/>
    </source>
</evidence>
<dbReference type="PANTHER" id="PTHR21706:SF15">
    <property type="entry name" value="TRANSMEMBRANE PROTEIN 65"/>
    <property type="match status" value="1"/>
</dbReference>
<dbReference type="GO" id="GO:0016020">
    <property type="term" value="C:membrane"/>
    <property type="evidence" value="ECO:0007669"/>
    <property type="project" value="UniProtKB-SubCell"/>
</dbReference>
<dbReference type="HOGENOM" id="CLU_138911_0_0_1"/>
<organism evidence="7">
    <name type="scientific">Selaginella moellendorffii</name>
    <name type="common">Spikemoss</name>
    <dbReference type="NCBI Taxonomy" id="88036"/>
    <lineage>
        <taxon>Eukaryota</taxon>
        <taxon>Viridiplantae</taxon>
        <taxon>Streptophyta</taxon>
        <taxon>Embryophyta</taxon>
        <taxon>Tracheophyta</taxon>
        <taxon>Lycopodiopsida</taxon>
        <taxon>Selaginellales</taxon>
        <taxon>Selaginellaceae</taxon>
        <taxon>Selaginella</taxon>
    </lineage>
</organism>
<dbReference type="AlphaFoldDB" id="D8RT42"/>
<comment type="subcellular location">
    <subcellularLocation>
        <location evidence="1">Membrane</location>
        <topology evidence="1">Multi-pass membrane protein</topology>
    </subcellularLocation>
</comment>
<dbReference type="KEGG" id="smo:SELMODRAFT_7967"/>
<dbReference type="EMBL" id="GL377589">
    <property type="protein sequence ID" value="EFJ24441.1"/>
    <property type="molecule type" value="Genomic_DNA"/>
</dbReference>
<dbReference type="Gramene" id="EFJ24441">
    <property type="protein sequence ID" value="EFJ24441"/>
    <property type="gene ID" value="SELMODRAFT_7967"/>
</dbReference>
<proteinExistence type="predicted"/>
<dbReference type="Gramene" id="EFJ13171">
    <property type="protein sequence ID" value="EFJ13171"/>
    <property type="gene ID" value="SELMODRAFT_7963"/>
</dbReference>
<feature type="non-terminal residue" evidence="6">
    <location>
        <position position="1"/>
    </location>
</feature>
<feature type="non-terminal residue" evidence="6">
    <location>
        <position position="95"/>
    </location>
</feature>
<evidence type="ECO:0000256" key="3">
    <source>
        <dbReference type="ARBA" id="ARBA00022989"/>
    </source>
</evidence>
<dbReference type="InterPro" id="IPR019537">
    <property type="entry name" value="TMEM65"/>
</dbReference>
<dbReference type="PANTHER" id="PTHR21706">
    <property type="entry name" value="TRANSMEMBRANE PROTEIN 65"/>
    <property type="match status" value="1"/>
</dbReference>
<keyword evidence="7" id="KW-1185">Reference proteome</keyword>
<dbReference type="Proteomes" id="UP000001514">
    <property type="component" value="Unassembled WGS sequence"/>
</dbReference>
<dbReference type="KEGG" id="smo:SELMODRAFT_7963"/>
<dbReference type="EMBL" id="GL377634">
    <property type="protein sequence ID" value="EFJ13171.1"/>
    <property type="molecule type" value="Genomic_DNA"/>
</dbReference>
<evidence type="ECO:0000313" key="7">
    <source>
        <dbReference type="Proteomes" id="UP000001514"/>
    </source>
</evidence>
<reference evidence="6 7" key="1">
    <citation type="journal article" date="2011" name="Science">
        <title>The Selaginella genome identifies genetic changes associated with the evolution of vascular plants.</title>
        <authorList>
            <person name="Banks J.A."/>
            <person name="Nishiyama T."/>
            <person name="Hasebe M."/>
            <person name="Bowman J.L."/>
            <person name="Gribskov M."/>
            <person name="dePamphilis C."/>
            <person name="Albert V.A."/>
            <person name="Aono N."/>
            <person name="Aoyama T."/>
            <person name="Ambrose B.A."/>
            <person name="Ashton N.W."/>
            <person name="Axtell M.J."/>
            <person name="Barker E."/>
            <person name="Barker M.S."/>
            <person name="Bennetzen J.L."/>
            <person name="Bonawitz N.D."/>
            <person name="Chapple C."/>
            <person name="Cheng C."/>
            <person name="Correa L.G."/>
            <person name="Dacre M."/>
            <person name="DeBarry J."/>
            <person name="Dreyer I."/>
            <person name="Elias M."/>
            <person name="Engstrom E.M."/>
            <person name="Estelle M."/>
            <person name="Feng L."/>
            <person name="Finet C."/>
            <person name="Floyd S.K."/>
            <person name="Frommer W.B."/>
            <person name="Fujita T."/>
            <person name="Gramzow L."/>
            <person name="Gutensohn M."/>
            <person name="Harholt J."/>
            <person name="Hattori M."/>
            <person name="Heyl A."/>
            <person name="Hirai T."/>
            <person name="Hiwatashi Y."/>
            <person name="Ishikawa M."/>
            <person name="Iwata M."/>
            <person name="Karol K.G."/>
            <person name="Koehler B."/>
            <person name="Kolukisaoglu U."/>
            <person name="Kubo M."/>
            <person name="Kurata T."/>
            <person name="Lalonde S."/>
            <person name="Li K."/>
            <person name="Li Y."/>
            <person name="Litt A."/>
            <person name="Lyons E."/>
            <person name="Manning G."/>
            <person name="Maruyama T."/>
            <person name="Michael T.P."/>
            <person name="Mikami K."/>
            <person name="Miyazaki S."/>
            <person name="Morinaga S."/>
            <person name="Murata T."/>
            <person name="Mueller-Roeber B."/>
            <person name="Nelson D.R."/>
            <person name="Obara M."/>
            <person name="Oguri Y."/>
            <person name="Olmstead R.G."/>
            <person name="Onodera N."/>
            <person name="Petersen B.L."/>
            <person name="Pils B."/>
            <person name="Prigge M."/>
            <person name="Rensing S.A."/>
            <person name="Riano-Pachon D.M."/>
            <person name="Roberts A.W."/>
            <person name="Sato Y."/>
            <person name="Scheller H.V."/>
            <person name="Schulz B."/>
            <person name="Schulz C."/>
            <person name="Shakirov E.V."/>
            <person name="Shibagaki N."/>
            <person name="Shinohara N."/>
            <person name="Shippen D.E."/>
            <person name="Soerensen I."/>
            <person name="Sotooka R."/>
            <person name="Sugimoto N."/>
            <person name="Sugita M."/>
            <person name="Sumikawa N."/>
            <person name="Tanurdzic M."/>
            <person name="Theissen G."/>
            <person name="Ulvskov P."/>
            <person name="Wakazuki S."/>
            <person name="Weng J.K."/>
            <person name="Willats W.W."/>
            <person name="Wipf D."/>
            <person name="Wolf P.G."/>
            <person name="Yang L."/>
            <person name="Zimmer A.D."/>
            <person name="Zhu Q."/>
            <person name="Mitros T."/>
            <person name="Hellsten U."/>
            <person name="Loque D."/>
            <person name="Otillar R."/>
            <person name="Salamov A."/>
            <person name="Schmutz J."/>
            <person name="Shapiro H."/>
            <person name="Lindquist E."/>
            <person name="Lucas S."/>
            <person name="Rokhsar D."/>
            <person name="Grigoriev I.V."/>
        </authorList>
    </citation>
    <scope>NUCLEOTIDE SEQUENCE [LARGE SCALE GENOMIC DNA]</scope>
</reference>
<name>D8RT42_SELML</name>
<gene>
    <name evidence="5" type="ORF">SELMODRAFT_7963</name>
    <name evidence="6" type="ORF">SELMODRAFT_7967</name>
</gene>
<keyword evidence="3" id="KW-1133">Transmembrane helix</keyword>
<dbReference type="InParanoid" id="D8RT42"/>
<evidence type="ECO:0000313" key="6">
    <source>
        <dbReference type="EMBL" id="EFJ24441.1"/>
    </source>
</evidence>
<sequence>DNSIMIIAGDAIQNTIGDTFGLSTMASAGLGNAVSDLLGSLLCGYIERASEKFMPELDLSPSQLKSNNAQWAETIGAASGVTFGCILGLSPLLFI</sequence>
<dbReference type="Pfam" id="PF10507">
    <property type="entry name" value="TMEM65"/>
    <property type="match status" value="1"/>
</dbReference>
<evidence type="ECO:0000256" key="4">
    <source>
        <dbReference type="ARBA" id="ARBA00023136"/>
    </source>
</evidence>